<reference evidence="1" key="1">
    <citation type="submission" date="2021-01" db="EMBL/GenBank/DDBJ databases">
        <title>Whole genome shotgun sequence of Planobispora takensis NBRC 109077.</title>
        <authorList>
            <person name="Komaki H."/>
            <person name="Tamura T."/>
        </authorList>
    </citation>
    <scope>NUCLEOTIDE SEQUENCE</scope>
    <source>
        <strain evidence="1">NBRC 109077</strain>
    </source>
</reference>
<dbReference type="InterPro" id="IPR032710">
    <property type="entry name" value="NTF2-like_dom_sf"/>
</dbReference>
<dbReference type="AlphaFoldDB" id="A0A8J3WVJ6"/>
<comment type="caution">
    <text evidence="1">The sequence shown here is derived from an EMBL/GenBank/DDBJ whole genome shotgun (WGS) entry which is preliminary data.</text>
</comment>
<dbReference type="SUPFAM" id="SSF54427">
    <property type="entry name" value="NTF2-like"/>
    <property type="match status" value="1"/>
</dbReference>
<name>A0A8J3WVJ6_9ACTN</name>
<sequence>MNATTQRYRKAGEAKDIDMLMSTLAPAVVFRSPLSSRAGFAGHAQVRQLFTVALGALRDLRYHTDVGDDRTRMLAATARLGRHELEEAALVRLGDDDLIEEVTLWIRPLPALTAMMAALGPGLARAAGRPAVAAFVGASVRPLAFMTEFGDRTMVPLVTPKGDRPPAGLWR</sequence>
<accession>A0A8J3WVJ6</accession>
<dbReference type="EMBL" id="BOOK01000046">
    <property type="protein sequence ID" value="GII04029.1"/>
    <property type="molecule type" value="Genomic_DNA"/>
</dbReference>
<evidence type="ECO:0000313" key="1">
    <source>
        <dbReference type="EMBL" id="GII04029.1"/>
    </source>
</evidence>
<protein>
    <submittedName>
        <fullName evidence="1">Uncharacterized protein</fullName>
    </submittedName>
</protein>
<gene>
    <name evidence="1" type="ORF">Pta02_60370</name>
</gene>
<organism evidence="1 2">
    <name type="scientific">Planobispora takensis</name>
    <dbReference type="NCBI Taxonomy" id="1367882"/>
    <lineage>
        <taxon>Bacteria</taxon>
        <taxon>Bacillati</taxon>
        <taxon>Actinomycetota</taxon>
        <taxon>Actinomycetes</taxon>
        <taxon>Streptosporangiales</taxon>
        <taxon>Streptosporangiaceae</taxon>
        <taxon>Planobispora</taxon>
    </lineage>
</organism>
<keyword evidence="2" id="KW-1185">Reference proteome</keyword>
<dbReference type="Proteomes" id="UP000634476">
    <property type="component" value="Unassembled WGS sequence"/>
</dbReference>
<proteinExistence type="predicted"/>
<dbReference type="Gene3D" id="3.10.450.50">
    <property type="match status" value="1"/>
</dbReference>
<evidence type="ECO:0000313" key="2">
    <source>
        <dbReference type="Proteomes" id="UP000634476"/>
    </source>
</evidence>
<dbReference type="RefSeq" id="WP_203878301.1">
    <property type="nucleotide sequence ID" value="NZ_BOOK01000046.1"/>
</dbReference>